<dbReference type="PANTHER" id="PTHR31751:SF7">
    <property type="entry name" value="THAP-TYPE DOMAIN-CONTAINING PROTEIN"/>
    <property type="match status" value="1"/>
</dbReference>
<comment type="caution">
    <text evidence="1">The sequence shown here is derived from an EMBL/GenBank/DDBJ whole genome shotgun (WGS) entry which is preliminary data.</text>
</comment>
<name>A0ABQ8XUQ0_9EUKA</name>
<protein>
    <submittedName>
        <fullName evidence="1">Uncharacterized protein</fullName>
    </submittedName>
</protein>
<keyword evidence="2" id="KW-1185">Reference proteome</keyword>
<dbReference type="Proteomes" id="UP001150062">
    <property type="component" value="Unassembled WGS sequence"/>
</dbReference>
<reference evidence="1" key="1">
    <citation type="submission" date="2022-08" db="EMBL/GenBank/DDBJ databases">
        <title>Novel sulfate-reducing endosymbionts in the free-living metamonad Anaeramoeba.</title>
        <authorList>
            <person name="Jerlstrom-Hultqvist J."/>
            <person name="Cepicka I."/>
            <person name="Gallot-Lavallee L."/>
            <person name="Salas-Leiva D."/>
            <person name="Curtis B.A."/>
            <person name="Zahonova K."/>
            <person name="Pipaliya S."/>
            <person name="Dacks J."/>
            <person name="Roger A.J."/>
        </authorList>
    </citation>
    <scope>NUCLEOTIDE SEQUENCE</scope>
    <source>
        <strain evidence="1">Schooner1</strain>
    </source>
</reference>
<sequence length="373" mass="44420">MQNNLISKFDVALTTRVFLSGLGYTEYKSIFSQLFHSDFIISRSSFFRIQYFFLIPTIKKVFFKEQEKLIEKIRENSDTVVLTDGRFSRPQRKKGAARYCTDVVIEEKSKCVVAIDTMSKLQVVKNEEFPKHIQKLNSQTAWVTKQRPLEKKWEYFCKQRTPLPKELIVDKRKKFSYKYKSILFLSNKIKKHFKITCYLANNEKGFFDRWNNFIEHIGGNHDKCQVFNPNSKCCSPNWDKAPIINKEEKILCYEIFERLQKKVLKNISNYITAKQTSIVETFNSTLNKYCPKHKYFNFENFKARTYLTALVWNFKKIFPFSTTTSIFNEITNKVLNSFIHFDWKKNAINNSSRFEGDEKDYLLFYNFIKKANN</sequence>
<gene>
    <name evidence="1" type="ORF">M0813_27707</name>
</gene>
<evidence type="ECO:0000313" key="2">
    <source>
        <dbReference type="Proteomes" id="UP001150062"/>
    </source>
</evidence>
<evidence type="ECO:0000313" key="1">
    <source>
        <dbReference type="EMBL" id="KAJ6236320.1"/>
    </source>
</evidence>
<accession>A0ABQ8XUQ0</accession>
<dbReference type="EMBL" id="JAOAOG010000243">
    <property type="protein sequence ID" value="KAJ6236320.1"/>
    <property type="molecule type" value="Genomic_DNA"/>
</dbReference>
<organism evidence="1 2">
    <name type="scientific">Anaeramoeba flamelloides</name>
    <dbReference type="NCBI Taxonomy" id="1746091"/>
    <lineage>
        <taxon>Eukaryota</taxon>
        <taxon>Metamonada</taxon>
        <taxon>Anaeramoebidae</taxon>
        <taxon>Anaeramoeba</taxon>
    </lineage>
</organism>
<dbReference type="PANTHER" id="PTHR31751">
    <property type="entry name" value="SI:CH211-108C17.2-RELATED-RELATED"/>
    <property type="match status" value="1"/>
</dbReference>
<proteinExistence type="predicted"/>